<evidence type="ECO:0000313" key="1">
    <source>
        <dbReference type="EMBL" id="SHE35745.1"/>
    </source>
</evidence>
<protein>
    <submittedName>
        <fullName evidence="1">Uncharacterized protein</fullName>
    </submittedName>
</protein>
<organism evidence="1 2">
    <name type="scientific">Caldanaerobius fijiensis DSM 17918</name>
    <dbReference type="NCBI Taxonomy" id="1121256"/>
    <lineage>
        <taxon>Bacteria</taxon>
        <taxon>Bacillati</taxon>
        <taxon>Bacillota</taxon>
        <taxon>Clostridia</taxon>
        <taxon>Thermoanaerobacterales</taxon>
        <taxon>Thermoanaerobacteraceae</taxon>
        <taxon>Caldanaerobius</taxon>
    </lineage>
</organism>
<keyword evidence="2" id="KW-1185">Reference proteome</keyword>
<proteinExistence type="predicted"/>
<sequence>MKRHIDYFEMVDALKADVVCPVCYLIDKSVENYIDSFLYEGVNDVGMRKSIKYANGFCNYHAWKLREHGDPLAHAILYSDLIENVLRGNISEKIQPKEKCPLCSNELEAEERYLSTLKDALSDDEFKDLYVNYGGLCMNHFYSLIKLLPVKDERRDIVTSIQRKRLETILMYLKEIIRKSDYRFSSEPWGDEKDAWIRAVYMWAGRR</sequence>
<dbReference type="AlphaFoldDB" id="A0A1M4SU78"/>
<dbReference type="RefSeq" id="WP_073341153.1">
    <property type="nucleotide sequence ID" value="NZ_FQVH01000001.1"/>
</dbReference>
<name>A0A1M4SU78_9THEO</name>
<gene>
    <name evidence="1" type="ORF">SAMN02746089_00129</name>
</gene>
<dbReference type="OrthoDB" id="9810814at2"/>
<dbReference type="Pfam" id="PF19538">
    <property type="entry name" value="DUF6062"/>
    <property type="match status" value="2"/>
</dbReference>
<evidence type="ECO:0000313" key="2">
    <source>
        <dbReference type="Proteomes" id="UP000184088"/>
    </source>
</evidence>
<reference evidence="1 2" key="1">
    <citation type="submission" date="2016-11" db="EMBL/GenBank/DDBJ databases">
        <authorList>
            <person name="Jaros S."/>
            <person name="Januszkiewicz K."/>
            <person name="Wedrychowicz H."/>
        </authorList>
    </citation>
    <scope>NUCLEOTIDE SEQUENCE [LARGE SCALE GENOMIC DNA]</scope>
    <source>
        <strain evidence="1 2">DSM 17918</strain>
    </source>
</reference>
<accession>A0A1M4SU78</accession>
<dbReference type="InterPro" id="IPR045706">
    <property type="entry name" value="DUF6062"/>
</dbReference>
<dbReference type="Proteomes" id="UP000184088">
    <property type="component" value="Unassembled WGS sequence"/>
</dbReference>
<dbReference type="EMBL" id="FQVH01000001">
    <property type="protein sequence ID" value="SHE35745.1"/>
    <property type="molecule type" value="Genomic_DNA"/>
</dbReference>